<reference evidence="2 3" key="2">
    <citation type="submission" date="2007-11" db="EMBL/GenBank/DDBJ databases">
        <authorList>
            <person name="Fulton L."/>
            <person name="Clifton S."/>
            <person name="Fulton B."/>
            <person name="Xu J."/>
            <person name="Minx P."/>
            <person name="Pepin K.H."/>
            <person name="Johnson M."/>
            <person name="Thiruvilangam P."/>
            <person name="Bhonagiri V."/>
            <person name="Nash W.E."/>
            <person name="Mardis E.R."/>
            <person name="Wilson R.K."/>
        </authorList>
    </citation>
    <scope>NUCLEOTIDE SEQUENCE [LARGE SCALE GENOMIC DNA]</scope>
    <source>
        <strain evidence="2 3">ATCC 43183</strain>
    </source>
</reference>
<accession>B0NL54</accession>
<protein>
    <submittedName>
        <fullName evidence="2">Uncharacterized protein</fullName>
    </submittedName>
</protein>
<dbReference type="EMBL" id="ABFZ02000011">
    <property type="protein sequence ID" value="EDS16918.1"/>
    <property type="molecule type" value="Genomic_DNA"/>
</dbReference>
<keyword evidence="1" id="KW-0812">Transmembrane</keyword>
<keyword evidence="1" id="KW-1133">Transmembrane helix</keyword>
<evidence type="ECO:0000256" key="1">
    <source>
        <dbReference type="SAM" id="Phobius"/>
    </source>
</evidence>
<sequence length="132" mass="15843">MNNLISITILVFAFLQIILFFKLWGMANNVKKISSKQLSFLDNKRIEEAQICLLKNESEKALDLYRQAFFMFVSDLYNKTLTDGSERKKEYWTEHYAKIVRFFTRRLQNFDNSIDFSVYDTFDKVEQLIIRK</sequence>
<dbReference type="RefSeq" id="WP_005652452.1">
    <property type="nucleotide sequence ID" value="NZ_CP102262.1"/>
</dbReference>
<proteinExistence type="predicted"/>
<dbReference type="HOGENOM" id="CLU_1912898_0_0_10"/>
<comment type="caution">
    <text evidence="2">The sequence shown here is derived from an EMBL/GenBank/DDBJ whole genome shotgun (WGS) entry which is preliminary data.</text>
</comment>
<dbReference type="GeneID" id="31796021"/>
<dbReference type="AlphaFoldDB" id="B0NL54"/>
<feature type="transmembrane region" description="Helical" evidence="1">
    <location>
        <begin position="6"/>
        <end position="25"/>
    </location>
</feature>
<organism evidence="2 3">
    <name type="scientific">Bacteroides stercoris ATCC 43183</name>
    <dbReference type="NCBI Taxonomy" id="449673"/>
    <lineage>
        <taxon>Bacteria</taxon>
        <taxon>Pseudomonadati</taxon>
        <taxon>Bacteroidota</taxon>
        <taxon>Bacteroidia</taxon>
        <taxon>Bacteroidales</taxon>
        <taxon>Bacteroidaceae</taxon>
        <taxon>Bacteroides</taxon>
    </lineage>
</organism>
<dbReference type="Proteomes" id="UP000004713">
    <property type="component" value="Unassembled WGS sequence"/>
</dbReference>
<evidence type="ECO:0000313" key="3">
    <source>
        <dbReference type="Proteomes" id="UP000004713"/>
    </source>
</evidence>
<evidence type="ECO:0000313" key="2">
    <source>
        <dbReference type="EMBL" id="EDS16918.1"/>
    </source>
</evidence>
<name>B0NL54_BACSE</name>
<reference evidence="2 3" key="1">
    <citation type="submission" date="2007-11" db="EMBL/GenBank/DDBJ databases">
        <title>Draft genome sequence of Bacteroides stercoris(ATCC 43183).</title>
        <authorList>
            <person name="Sudarsanam P."/>
            <person name="Ley R."/>
            <person name="Guruge J."/>
            <person name="Turnbaugh P.J."/>
            <person name="Mahowald M."/>
            <person name="Liep D."/>
            <person name="Gordon J."/>
        </authorList>
    </citation>
    <scope>NUCLEOTIDE SEQUENCE [LARGE SCALE GENOMIC DNA]</scope>
    <source>
        <strain evidence="2 3">ATCC 43183</strain>
    </source>
</reference>
<keyword evidence="1" id="KW-0472">Membrane</keyword>
<gene>
    <name evidence="2" type="ORF">BACSTE_00176</name>
</gene>